<dbReference type="AlphaFoldDB" id="A0A1A2E692"/>
<evidence type="ECO:0000313" key="1">
    <source>
        <dbReference type="EMBL" id="OBG02173.1"/>
    </source>
</evidence>
<accession>A0A1A2E692</accession>
<comment type="caution">
    <text evidence="1">The sequence shown here is derived from an EMBL/GenBank/DDBJ whole genome shotgun (WGS) entry which is preliminary data.</text>
</comment>
<organism evidence="1 2">
    <name type="scientific">Mycolicibacter sinensis (strain JDM601)</name>
    <name type="common">Mycobacterium sinense</name>
    <dbReference type="NCBI Taxonomy" id="875328"/>
    <lineage>
        <taxon>Bacteria</taxon>
        <taxon>Bacillati</taxon>
        <taxon>Actinomycetota</taxon>
        <taxon>Actinomycetes</taxon>
        <taxon>Mycobacteriales</taxon>
        <taxon>Mycobacteriaceae</taxon>
        <taxon>Mycolicibacter</taxon>
    </lineage>
</organism>
<proteinExistence type="predicted"/>
<dbReference type="Proteomes" id="UP000093985">
    <property type="component" value="Unassembled WGS sequence"/>
</dbReference>
<protein>
    <submittedName>
        <fullName evidence="1">Uncharacterized protein</fullName>
    </submittedName>
</protein>
<reference evidence="2" key="1">
    <citation type="submission" date="2016-06" db="EMBL/GenBank/DDBJ databases">
        <authorList>
            <person name="Sutton G."/>
            <person name="Brinkac L."/>
            <person name="Sanka R."/>
            <person name="Adams M."/>
            <person name="Lau E."/>
            <person name="Mehaffy C."/>
            <person name="Tameris M."/>
            <person name="Hatherill M."/>
            <person name="Hanekom W."/>
            <person name="Mahomed H."/>
            <person name="Mcshane H."/>
        </authorList>
    </citation>
    <scope>NUCLEOTIDE SEQUENCE [LARGE SCALE GENOMIC DNA]</scope>
    <source>
        <strain evidence="2">852014-51077_SCH5608930-a</strain>
    </source>
</reference>
<dbReference type="OrthoDB" id="4762495at2"/>
<dbReference type="RefSeq" id="WP_064856419.1">
    <property type="nucleotide sequence ID" value="NZ_LZIM01000080.1"/>
</dbReference>
<name>A0A1A2E692_MYCSD</name>
<gene>
    <name evidence="1" type="ORF">A5771_15630</name>
</gene>
<sequence length="150" mass="16539">MTRLVSTDAAKPGVGNLHRLAGMRAEKLTKLVLPPGHEPILDIMAMIWLDGVQAGLQLDGEPTSIGLSTPLAEALYQRLEDAELCSEYDEFPELDDRDFQNLACDRVEKISRGIHPVGHPDVIWDKVEIWTDGVAAALRITREEAQQQAG</sequence>
<evidence type="ECO:0000313" key="2">
    <source>
        <dbReference type="Proteomes" id="UP000093985"/>
    </source>
</evidence>
<dbReference type="EMBL" id="LZIN01000083">
    <property type="protein sequence ID" value="OBG02173.1"/>
    <property type="molecule type" value="Genomic_DNA"/>
</dbReference>